<dbReference type="AlphaFoldDB" id="A0A8C3TJ58"/>
<dbReference type="FunFam" id="3.40.50.1820:FF:000012">
    <property type="entry name" value="Lipase"/>
    <property type="match status" value="1"/>
</dbReference>
<sequence>MCEGRTWTCLHSLWRNFLNFSTANPAFLTPSCLGNWTGNLRKTGSLGIISILPGLGQSQLICYEGYPSEEYEILTEDGYYLRINRIPYGREKPTDKGPKPAVLLQHGLFGQGSNWIENLANNSLGFMLADAGYDVWIGNSRGTTWSQRHQKFSVAQEEFWDFSFHEMGKYDLQAMINFILQKTGQKQLYYVGYSQGGTIAFIAFSTMPQLAQKVKMFFALAPAAIVGHTKSPMVKMLLMPEGALQDFLGKKDFRWWGKTMRDLAAKICCCELPAKLCANVFFFAGGFNEKNLNMVCVYIYISPISFLVMIKIKLTLSVQQHLYFDYGSENKAKYNQSVPPVYKIEDMTVPTAVWSGGEDWMVDPKDIDMLLPRITNLVYHKNVSDWNHWDFTWGLDAAKRVYSEIIALMGKYP</sequence>
<dbReference type="SUPFAM" id="SSF53474">
    <property type="entry name" value="alpha/beta-Hydrolases"/>
    <property type="match status" value="1"/>
</dbReference>
<evidence type="ECO:0000313" key="9">
    <source>
        <dbReference type="Ensembl" id="ENSCSRP00000029409.1"/>
    </source>
</evidence>
<evidence type="ECO:0000256" key="5">
    <source>
        <dbReference type="ARBA" id="ARBA00023180"/>
    </source>
</evidence>
<comment type="similarity">
    <text evidence="1 6">Belongs to the AB hydrolase superfamily. Lipase family.</text>
</comment>
<evidence type="ECO:0000256" key="3">
    <source>
        <dbReference type="ARBA" id="ARBA00022963"/>
    </source>
</evidence>
<keyword evidence="6" id="KW-0378">Hydrolase</keyword>
<protein>
    <recommendedName>
        <fullName evidence="6">Lipase</fullName>
    </recommendedName>
</protein>
<dbReference type="Gene3D" id="3.40.50.1820">
    <property type="entry name" value="alpha/beta hydrolase"/>
    <property type="match status" value="1"/>
</dbReference>
<dbReference type="InterPro" id="IPR029058">
    <property type="entry name" value="AB_hydrolase_fold"/>
</dbReference>
<evidence type="ECO:0000313" key="10">
    <source>
        <dbReference type="Proteomes" id="UP000694403"/>
    </source>
</evidence>
<dbReference type="Proteomes" id="UP000694403">
    <property type="component" value="Unplaced"/>
</dbReference>
<evidence type="ECO:0000256" key="2">
    <source>
        <dbReference type="ARBA" id="ARBA00022729"/>
    </source>
</evidence>
<evidence type="ECO:0000256" key="1">
    <source>
        <dbReference type="ARBA" id="ARBA00010701"/>
    </source>
</evidence>
<evidence type="ECO:0000256" key="4">
    <source>
        <dbReference type="ARBA" id="ARBA00023098"/>
    </source>
</evidence>
<dbReference type="Pfam" id="PF00561">
    <property type="entry name" value="Abhydrolase_1"/>
    <property type="match status" value="1"/>
</dbReference>
<reference evidence="9" key="1">
    <citation type="submission" date="2025-08" db="UniProtKB">
        <authorList>
            <consortium name="Ensembl"/>
        </authorList>
    </citation>
    <scope>IDENTIFICATION</scope>
</reference>
<feature type="domain" description="AB hydrolase-1" evidence="8">
    <location>
        <begin position="100"/>
        <end position="394"/>
    </location>
</feature>
<evidence type="ECO:0000256" key="6">
    <source>
        <dbReference type="PIRNR" id="PIRNR000862"/>
    </source>
</evidence>
<feature type="active site" description="Charge relay system" evidence="7">
    <location>
        <position position="359"/>
    </location>
</feature>
<keyword evidence="10" id="KW-1185">Reference proteome</keyword>
<accession>A0A8C3TJ58</accession>
<dbReference type="PANTHER" id="PTHR11005">
    <property type="entry name" value="LYSOSOMAL ACID LIPASE-RELATED"/>
    <property type="match status" value="1"/>
</dbReference>
<keyword evidence="3 6" id="KW-0442">Lipid degradation</keyword>
<dbReference type="PIRSF" id="PIRSF000862">
    <property type="entry name" value="Steryl_ester_lip"/>
    <property type="match status" value="1"/>
</dbReference>
<dbReference type="InterPro" id="IPR025483">
    <property type="entry name" value="Lipase_euk"/>
</dbReference>
<keyword evidence="4" id="KW-0443">Lipid metabolism</keyword>
<keyword evidence="2" id="KW-0732">Signal</keyword>
<dbReference type="GO" id="GO:0016788">
    <property type="term" value="F:hydrolase activity, acting on ester bonds"/>
    <property type="evidence" value="ECO:0007669"/>
    <property type="project" value="InterPro"/>
</dbReference>
<proteinExistence type="inferred from homology"/>
<reference evidence="9" key="2">
    <citation type="submission" date="2025-09" db="UniProtKB">
        <authorList>
            <consortium name="Ensembl"/>
        </authorList>
    </citation>
    <scope>IDENTIFICATION</scope>
</reference>
<dbReference type="Ensembl" id="ENSCSRT00000030581.1">
    <property type="protein sequence ID" value="ENSCSRP00000029409.1"/>
    <property type="gene ID" value="ENSCSRG00000021516.1"/>
</dbReference>
<dbReference type="GO" id="GO:0016042">
    <property type="term" value="P:lipid catabolic process"/>
    <property type="evidence" value="ECO:0007669"/>
    <property type="project" value="UniProtKB-KW"/>
</dbReference>
<organism evidence="9 10">
    <name type="scientific">Chelydra serpentina</name>
    <name type="common">Snapping turtle</name>
    <name type="synonym">Testudo serpentina</name>
    <dbReference type="NCBI Taxonomy" id="8475"/>
    <lineage>
        <taxon>Eukaryota</taxon>
        <taxon>Metazoa</taxon>
        <taxon>Chordata</taxon>
        <taxon>Craniata</taxon>
        <taxon>Vertebrata</taxon>
        <taxon>Euteleostomi</taxon>
        <taxon>Archelosauria</taxon>
        <taxon>Testudinata</taxon>
        <taxon>Testudines</taxon>
        <taxon>Cryptodira</taxon>
        <taxon>Durocryptodira</taxon>
        <taxon>Americhelydia</taxon>
        <taxon>Chelydroidea</taxon>
        <taxon>Chelydridae</taxon>
        <taxon>Chelydra</taxon>
    </lineage>
</organism>
<evidence type="ECO:0000259" key="8">
    <source>
        <dbReference type="Pfam" id="PF00561"/>
    </source>
</evidence>
<dbReference type="InterPro" id="IPR000073">
    <property type="entry name" value="AB_hydrolase_1"/>
</dbReference>
<feature type="active site" description="Nucleophile" evidence="7">
    <location>
        <position position="194"/>
    </location>
</feature>
<keyword evidence="5" id="KW-0325">Glycoprotein</keyword>
<evidence type="ECO:0000256" key="7">
    <source>
        <dbReference type="PIRSR" id="PIRSR000862-1"/>
    </source>
</evidence>
<name>A0A8C3TJ58_CHESE</name>
<feature type="active site" description="Charge relay system" evidence="7">
    <location>
        <position position="388"/>
    </location>
</feature>